<reference evidence="10" key="1">
    <citation type="submission" date="2021-01" db="EMBL/GenBank/DDBJ databases">
        <title>YIM 132084 draft genome.</title>
        <authorList>
            <person name="An D."/>
        </authorList>
    </citation>
    <scope>NUCLEOTIDE SEQUENCE</scope>
    <source>
        <strain evidence="10">YIM 132084</strain>
    </source>
</reference>
<feature type="binding site" evidence="7">
    <location>
        <position position="342"/>
    </location>
    <ligand>
        <name>substrate</name>
    </ligand>
</feature>
<comment type="caution">
    <text evidence="7">Lacks conserved residue(s) required for the propagation of feature annotation.</text>
</comment>
<evidence type="ECO:0000259" key="9">
    <source>
        <dbReference type="Pfam" id="PF02781"/>
    </source>
</evidence>
<evidence type="ECO:0000256" key="2">
    <source>
        <dbReference type="ARBA" id="ARBA00009975"/>
    </source>
</evidence>
<keyword evidence="4 7" id="KW-0521">NADP</keyword>
<dbReference type="PRINTS" id="PR00079">
    <property type="entry name" value="G6PDHDRGNASE"/>
</dbReference>
<dbReference type="Gene3D" id="3.40.50.720">
    <property type="entry name" value="NAD(P)-binding Rossmann-like Domain"/>
    <property type="match status" value="1"/>
</dbReference>
<gene>
    <name evidence="7" type="primary">zwf</name>
    <name evidence="10" type="ORF">JL106_10380</name>
</gene>
<feature type="binding site" evidence="7">
    <location>
        <position position="194"/>
    </location>
    <ligand>
        <name>substrate</name>
    </ligand>
</feature>
<feature type="domain" description="Glucose-6-phosphate dehydrogenase C-terminal" evidence="9">
    <location>
        <begin position="206"/>
        <end position="476"/>
    </location>
</feature>
<evidence type="ECO:0000313" key="11">
    <source>
        <dbReference type="Proteomes" id="UP000663792"/>
    </source>
</evidence>
<dbReference type="PANTHER" id="PTHR23429">
    <property type="entry name" value="GLUCOSE-6-PHOSPHATE 1-DEHYDROGENASE G6PD"/>
    <property type="match status" value="1"/>
</dbReference>
<evidence type="ECO:0000256" key="7">
    <source>
        <dbReference type="HAMAP-Rule" id="MF_00966"/>
    </source>
</evidence>
<evidence type="ECO:0000259" key="8">
    <source>
        <dbReference type="Pfam" id="PF00479"/>
    </source>
</evidence>
<comment type="function">
    <text evidence="7">Catalyzes the oxidation of glucose 6-phosphate to 6-phosphogluconolactone.</text>
</comment>
<dbReference type="PIRSF" id="PIRSF000110">
    <property type="entry name" value="G6PD"/>
    <property type="match status" value="1"/>
</dbReference>
<feature type="binding site" evidence="7">
    <location>
        <position position="232"/>
    </location>
    <ligand>
        <name>substrate</name>
    </ligand>
</feature>
<dbReference type="EC" id="1.1.1.49" evidence="7"/>
<sequence length="482" mass="51902">MTSAGGSAQQSGHRSEPPTVFVLFGATGDLAKRMVLPAFFSLAQQGLLPENYLLVGNGRGDVSHEDFKGHVHDVLSEFGADPEAAENAAAWADFSSRLRFAGGGFDSDDPGSLLDVLAEAREQEGGDRAQMIHYFAVPPVAFAENTRALGQHGLAKGARVVYEKPFGVSPETFRTLNDTVHEVLDESQVFRIDHFLGKEATQNLHVLRFANSLIGDAWSSTHVRAVQIDVPETLDIADRAKFYDATGAFLDMIVTHLLQVAAEVAMDTPASLSADDLQSAREAVISQFRPLDPAEVVFGQFDGYRDVEGIDPGSDQDTFAACRLWIDNDRWRGVPFYLRTGKRLAGGAQQVSLLLREPERTPFDVPADHGVLTFDLKGKGGIDLSLVIKEPGTGLELTTSTAAIQLAEVEGGDALEPYARLINDVLQGDRSLFTRSDGLAAAWAVVEPVLQAPPAIQPYAPGSWGPQAAADLIAPDTWLVGQ</sequence>
<dbReference type="Proteomes" id="UP000663792">
    <property type="component" value="Unassembled WGS sequence"/>
</dbReference>
<feature type="binding site" evidence="7">
    <location>
        <position position="251"/>
    </location>
    <ligand>
        <name>substrate</name>
    </ligand>
</feature>
<evidence type="ECO:0000313" key="10">
    <source>
        <dbReference type="EMBL" id="MBM9467685.1"/>
    </source>
</evidence>
<dbReference type="GO" id="GO:0009051">
    <property type="term" value="P:pentose-phosphate shunt, oxidative branch"/>
    <property type="evidence" value="ECO:0007669"/>
    <property type="project" value="TreeGrafter"/>
</dbReference>
<feature type="binding site" evidence="7">
    <location>
        <begin position="25"/>
        <end position="32"/>
    </location>
    <ligand>
        <name>NADP(+)</name>
        <dbReference type="ChEBI" id="CHEBI:58349"/>
    </ligand>
</feature>
<keyword evidence="6 7" id="KW-0119">Carbohydrate metabolism</keyword>
<dbReference type="Pfam" id="PF02781">
    <property type="entry name" value="G6PD_C"/>
    <property type="match status" value="1"/>
</dbReference>
<keyword evidence="3 7" id="KW-0313">Glucose metabolism</keyword>
<dbReference type="InterPro" id="IPR022675">
    <property type="entry name" value="G6P_DH_C"/>
</dbReference>
<feature type="binding site" evidence="7">
    <location>
        <position position="164"/>
    </location>
    <ligand>
        <name>NADP(+)</name>
        <dbReference type="ChEBI" id="CHEBI:58349"/>
    </ligand>
</feature>
<dbReference type="AlphaFoldDB" id="A0A938Y8B4"/>
<proteinExistence type="inferred from homology"/>
<dbReference type="InterPro" id="IPR036291">
    <property type="entry name" value="NAD(P)-bd_dom_sf"/>
</dbReference>
<feature type="active site" description="Proton acceptor" evidence="7">
    <location>
        <position position="256"/>
    </location>
</feature>
<dbReference type="HAMAP" id="MF_00966">
    <property type="entry name" value="G6PD"/>
    <property type="match status" value="1"/>
</dbReference>
<evidence type="ECO:0000256" key="4">
    <source>
        <dbReference type="ARBA" id="ARBA00022857"/>
    </source>
</evidence>
<dbReference type="Pfam" id="PF00479">
    <property type="entry name" value="G6PD_N"/>
    <property type="match status" value="1"/>
</dbReference>
<dbReference type="EMBL" id="JAERWK010000012">
    <property type="protein sequence ID" value="MBM9467685.1"/>
    <property type="molecule type" value="Genomic_DNA"/>
</dbReference>
<feature type="binding site" evidence="7">
    <location>
        <position position="59"/>
    </location>
    <ligand>
        <name>NADP(+)</name>
        <dbReference type="ChEBI" id="CHEBI:58349"/>
    </ligand>
</feature>
<evidence type="ECO:0000256" key="1">
    <source>
        <dbReference type="ARBA" id="ARBA00004937"/>
    </source>
</evidence>
<evidence type="ECO:0000256" key="3">
    <source>
        <dbReference type="ARBA" id="ARBA00022526"/>
    </source>
</evidence>
<protein>
    <recommendedName>
        <fullName evidence="7">Glucose-6-phosphate 1-dehydrogenase</fullName>
        <shortName evidence="7">G6PD</shortName>
        <ecNumber evidence="7">1.1.1.49</ecNumber>
    </recommendedName>
</protein>
<dbReference type="GO" id="GO:0050661">
    <property type="term" value="F:NADP binding"/>
    <property type="evidence" value="ECO:0007669"/>
    <property type="project" value="UniProtKB-UniRule"/>
</dbReference>
<dbReference type="SUPFAM" id="SSF55347">
    <property type="entry name" value="Glyceraldehyde-3-phosphate dehydrogenase-like, C-terminal domain"/>
    <property type="match status" value="1"/>
</dbReference>
<evidence type="ECO:0000256" key="6">
    <source>
        <dbReference type="ARBA" id="ARBA00023277"/>
    </source>
</evidence>
<comment type="similarity">
    <text evidence="2 7">Belongs to the glucose-6-phosphate dehydrogenase family.</text>
</comment>
<comment type="pathway">
    <text evidence="1 7">Carbohydrate degradation; pentose phosphate pathway; D-ribulose 5-phosphate from D-glucose 6-phosphate (oxidative stage): step 1/3.</text>
</comment>
<dbReference type="RefSeq" id="WP_205260632.1">
    <property type="nucleotide sequence ID" value="NZ_JAERWK010000012.1"/>
</dbReference>
<feature type="domain" description="Glucose-6-phosphate dehydrogenase NAD-binding" evidence="8">
    <location>
        <begin position="22"/>
        <end position="203"/>
    </location>
</feature>
<dbReference type="GO" id="GO:0004345">
    <property type="term" value="F:glucose-6-phosphate dehydrogenase activity"/>
    <property type="evidence" value="ECO:0007669"/>
    <property type="project" value="UniProtKB-UniRule"/>
</dbReference>
<keyword evidence="11" id="KW-1185">Reference proteome</keyword>
<dbReference type="PROSITE" id="PS00069">
    <property type="entry name" value="G6P_DEHYDROGENASE"/>
    <property type="match status" value="1"/>
</dbReference>
<comment type="caution">
    <text evidence="10">The sequence shown here is derived from an EMBL/GenBank/DDBJ whole genome shotgun (WGS) entry which is preliminary data.</text>
</comment>
<comment type="catalytic activity">
    <reaction evidence="7">
        <text>D-glucose 6-phosphate + NADP(+) = 6-phospho-D-glucono-1,5-lactone + NADPH + H(+)</text>
        <dbReference type="Rhea" id="RHEA:15841"/>
        <dbReference type="ChEBI" id="CHEBI:15378"/>
        <dbReference type="ChEBI" id="CHEBI:57783"/>
        <dbReference type="ChEBI" id="CHEBI:57955"/>
        <dbReference type="ChEBI" id="CHEBI:58349"/>
        <dbReference type="ChEBI" id="CHEBI:61548"/>
        <dbReference type="EC" id="1.1.1.49"/>
    </reaction>
</comment>
<keyword evidence="5 7" id="KW-0560">Oxidoreductase</keyword>
<dbReference type="PANTHER" id="PTHR23429:SF0">
    <property type="entry name" value="GLUCOSE-6-PHOSPHATE 1-DEHYDROGENASE"/>
    <property type="match status" value="1"/>
</dbReference>
<dbReference type="GO" id="GO:0005829">
    <property type="term" value="C:cytosol"/>
    <property type="evidence" value="ECO:0007669"/>
    <property type="project" value="TreeGrafter"/>
</dbReference>
<dbReference type="InterPro" id="IPR019796">
    <property type="entry name" value="G6P_DH_AS"/>
</dbReference>
<dbReference type="Gene3D" id="3.30.360.10">
    <property type="entry name" value="Dihydrodipicolinate Reductase, domain 2"/>
    <property type="match status" value="1"/>
</dbReference>
<dbReference type="InterPro" id="IPR022674">
    <property type="entry name" value="G6P_DH_NAD-bd"/>
</dbReference>
<dbReference type="GO" id="GO:0006006">
    <property type="term" value="P:glucose metabolic process"/>
    <property type="evidence" value="ECO:0007669"/>
    <property type="project" value="UniProtKB-KW"/>
</dbReference>
<dbReference type="SUPFAM" id="SSF51735">
    <property type="entry name" value="NAD(P)-binding Rossmann-fold domains"/>
    <property type="match status" value="1"/>
</dbReference>
<dbReference type="InterPro" id="IPR001282">
    <property type="entry name" value="G6P_DH"/>
</dbReference>
<accession>A0A938Y8B4</accession>
<evidence type="ECO:0000256" key="5">
    <source>
        <dbReference type="ARBA" id="ARBA00023002"/>
    </source>
</evidence>
<name>A0A938Y8B4_9ACTN</name>
<organism evidence="10 11">
    <name type="scientific">Nakamurella leprariae</name>
    <dbReference type="NCBI Taxonomy" id="2803911"/>
    <lineage>
        <taxon>Bacteria</taxon>
        <taxon>Bacillati</taxon>
        <taxon>Actinomycetota</taxon>
        <taxon>Actinomycetes</taxon>
        <taxon>Nakamurellales</taxon>
        <taxon>Nakamurellaceae</taxon>
        <taxon>Nakamurella</taxon>
    </lineage>
</organism>
<feature type="binding site" evidence="7">
    <location>
        <position position="198"/>
    </location>
    <ligand>
        <name>substrate</name>
    </ligand>
</feature>